<keyword evidence="2" id="KW-1185">Reference proteome</keyword>
<sequence length="343" mass="38853">MQWPHYSIGSPGGEINLPSLLFPGERLYDWQVKRKEILCRVKQVLGQFPPPCPLRWEILSQKEENGVLIQRISYDSCDGEKASGHLLVSPNAKDKKAPAVLALHPTDIDYSRSLLLSRPGSDEDYPYALELARRGFVVLAPDICTCWQYPDAKTVAQGYNTQFFIDKHPAWSMMGRAVYDHQKAVDLLCSLPYVNQERIGVLGHSLGGTNAMLLSVFDERIKAIAVSCCFSSFCCHPNIRVWCREEGFCYFPALRKTIDEGYVPFEWYELIAAAAPRPFFVFQAKNDVWFKRWDGASQGAARAGEVYALYGAEEKLRLELWDGPHSFPPSARQRAYGFLENSL</sequence>
<dbReference type="InterPro" id="IPR029058">
    <property type="entry name" value="AB_hydrolase_fold"/>
</dbReference>
<proteinExistence type="predicted"/>
<accession>A0A926ICP9</accession>
<dbReference type="AlphaFoldDB" id="A0A926ICP9"/>
<dbReference type="Gene3D" id="3.40.50.1820">
    <property type="entry name" value="alpha/beta hydrolase"/>
    <property type="match status" value="1"/>
</dbReference>
<dbReference type="SUPFAM" id="SSF53474">
    <property type="entry name" value="alpha/beta-Hydrolases"/>
    <property type="match status" value="1"/>
</dbReference>
<evidence type="ECO:0000313" key="1">
    <source>
        <dbReference type="EMBL" id="MBC8585417.1"/>
    </source>
</evidence>
<gene>
    <name evidence="1" type="ORF">H8705_07455</name>
</gene>
<dbReference type="Proteomes" id="UP000623678">
    <property type="component" value="Unassembled WGS sequence"/>
</dbReference>
<reference evidence="1" key="1">
    <citation type="submission" date="2020-08" db="EMBL/GenBank/DDBJ databases">
        <title>Genome public.</title>
        <authorList>
            <person name="Liu C."/>
            <person name="Sun Q."/>
        </authorList>
    </citation>
    <scope>NUCLEOTIDE SEQUENCE</scope>
    <source>
        <strain evidence="1">NSJ-64</strain>
    </source>
</reference>
<dbReference type="InterPro" id="IPR050261">
    <property type="entry name" value="FrsA_esterase"/>
</dbReference>
<evidence type="ECO:0000313" key="2">
    <source>
        <dbReference type="Proteomes" id="UP000623678"/>
    </source>
</evidence>
<dbReference type="RefSeq" id="WP_262395197.1">
    <property type="nucleotide sequence ID" value="NZ_JACRTD010000004.1"/>
</dbReference>
<comment type="caution">
    <text evidence="1">The sequence shown here is derived from an EMBL/GenBank/DDBJ whole genome shotgun (WGS) entry which is preliminary data.</text>
</comment>
<protein>
    <submittedName>
        <fullName evidence="1">Acetylxylan esterase</fullName>
    </submittedName>
</protein>
<name>A0A926ICP9_9FIRM</name>
<dbReference type="EMBL" id="JACRTD010000004">
    <property type="protein sequence ID" value="MBC8585417.1"/>
    <property type="molecule type" value="Genomic_DNA"/>
</dbReference>
<dbReference type="Pfam" id="PF12715">
    <property type="entry name" value="Abhydrolase_7"/>
    <property type="match status" value="1"/>
</dbReference>
<dbReference type="InterPro" id="IPR025890">
    <property type="entry name" value="Abhydrolase_bac"/>
</dbReference>
<dbReference type="PANTHER" id="PTHR22946">
    <property type="entry name" value="DIENELACTONE HYDROLASE DOMAIN-CONTAINING PROTEIN-RELATED"/>
    <property type="match status" value="1"/>
</dbReference>
<organism evidence="1 2">
    <name type="scientific">Youxingia wuxianensis</name>
    <dbReference type="NCBI Taxonomy" id="2763678"/>
    <lineage>
        <taxon>Bacteria</taxon>
        <taxon>Bacillati</taxon>
        <taxon>Bacillota</taxon>
        <taxon>Clostridia</taxon>
        <taxon>Eubacteriales</taxon>
        <taxon>Oscillospiraceae</taxon>
        <taxon>Youxingia</taxon>
    </lineage>
</organism>